<reference evidence="1" key="1">
    <citation type="submission" date="2020-06" db="EMBL/GenBank/DDBJ databases">
        <authorList>
            <person name="Li T."/>
            <person name="Hu X."/>
            <person name="Zhang T."/>
            <person name="Song X."/>
            <person name="Zhang H."/>
            <person name="Dai N."/>
            <person name="Sheng W."/>
            <person name="Hou X."/>
            <person name="Wei L."/>
        </authorList>
    </citation>
    <scope>NUCLEOTIDE SEQUENCE</scope>
    <source>
        <strain evidence="1">KEN1</strain>
        <tissue evidence="1">Leaf</tissue>
    </source>
</reference>
<proteinExistence type="predicted"/>
<organism evidence="1">
    <name type="scientific">Sesamum latifolium</name>
    <dbReference type="NCBI Taxonomy" id="2727402"/>
    <lineage>
        <taxon>Eukaryota</taxon>
        <taxon>Viridiplantae</taxon>
        <taxon>Streptophyta</taxon>
        <taxon>Embryophyta</taxon>
        <taxon>Tracheophyta</taxon>
        <taxon>Spermatophyta</taxon>
        <taxon>Magnoliopsida</taxon>
        <taxon>eudicotyledons</taxon>
        <taxon>Gunneridae</taxon>
        <taxon>Pentapetalae</taxon>
        <taxon>asterids</taxon>
        <taxon>lamiids</taxon>
        <taxon>Lamiales</taxon>
        <taxon>Pedaliaceae</taxon>
        <taxon>Sesamum</taxon>
    </lineage>
</organism>
<dbReference type="Gene3D" id="3.10.10.10">
    <property type="entry name" value="HIV Type 1 Reverse Transcriptase, subunit A, domain 1"/>
    <property type="match status" value="1"/>
</dbReference>
<dbReference type="AlphaFoldDB" id="A0AAW2XPV1"/>
<dbReference type="EMBL" id="JACGWN010000003">
    <property type="protein sequence ID" value="KAL0456184.1"/>
    <property type="molecule type" value="Genomic_DNA"/>
</dbReference>
<sequence length="164" mass="18616">MRRQTTLAISCGKVLKVKAQTMVFTQVQSDDEDDRKSVASSNHISNGVEEGFAQIYHVTLMEDGEIEEEDTEDAPVELEEGVKATVDELKEVNLGNTEDPRPIYTSASLTQEEKGAYVREVKYPMWISSIVPVRKKNGQIRVCVDFRDLNNVCPKMIFRYQLLN</sequence>
<dbReference type="SUPFAM" id="SSF56672">
    <property type="entry name" value="DNA/RNA polymerases"/>
    <property type="match status" value="1"/>
</dbReference>
<accession>A0AAW2XPV1</accession>
<protein>
    <submittedName>
        <fullName evidence="1">Uncharacterized protein</fullName>
    </submittedName>
</protein>
<name>A0AAW2XPV1_9LAMI</name>
<dbReference type="InterPro" id="IPR043502">
    <property type="entry name" value="DNA/RNA_pol_sf"/>
</dbReference>
<evidence type="ECO:0000313" key="1">
    <source>
        <dbReference type="EMBL" id="KAL0456184.1"/>
    </source>
</evidence>
<comment type="caution">
    <text evidence="1">The sequence shown here is derived from an EMBL/GenBank/DDBJ whole genome shotgun (WGS) entry which is preliminary data.</text>
</comment>
<reference evidence="1" key="2">
    <citation type="journal article" date="2024" name="Plant">
        <title>Genomic evolution and insights into agronomic trait innovations of Sesamum species.</title>
        <authorList>
            <person name="Miao H."/>
            <person name="Wang L."/>
            <person name="Qu L."/>
            <person name="Liu H."/>
            <person name="Sun Y."/>
            <person name="Le M."/>
            <person name="Wang Q."/>
            <person name="Wei S."/>
            <person name="Zheng Y."/>
            <person name="Lin W."/>
            <person name="Duan Y."/>
            <person name="Cao H."/>
            <person name="Xiong S."/>
            <person name="Wang X."/>
            <person name="Wei L."/>
            <person name="Li C."/>
            <person name="Ma Q."/>
            <person name="Ju M."/>
            <person name="Zhao R."/>
            <person name="Li G."/>
            <person name="Mu C."/>
            <person name="Tian Q."/>
            <person name="Mei H."/>
            <person name="Zhang T."/>
            <person name="Gao T."/>
            <person name="Zhang H."/>
        </authorList>
    </citation>
    <scope>NUCLEOTIDE SEQUENCE</scope>
    <source>
        <strain evidence="1">KEN1</strain>
    </source>
</reference>
<gene>
    <name evidence="1" type="ORF">Slati_0957600</name>
</gene>